<dbReference type="OrthoDB" id="9816273at2"/>
<keyword evidence="3" id="KW-0597">Phosphoprotein</keyword>
<keyword evidence="6" id="KW-0472">Membrane</keyword>
<dbReference type="PROSITE" id="PS50112">
    <property type="entry name" value="PAS"/>
    <property type="match status" value="1"/>
</dbReference>
<sequence length="471" mass="53204">MNFFVLTTTVLCAALLVASSLALIIWNYRRAPGAFVMLGLAAPVILWLIGSTGELWARTLDTKVFWANFQYFGIVTVPVAYFMVALSVSKPEFRLSLRHWLSLLLIPFVSLLVLWTNPWHGWFRSSVQIHEIGSMSVLTATLGPYFWVHTLYSYFFIIGGIVLLMRHALLNRQRRPLQFVLMALSALVPFAANLLYLLLDNNVLPVDPTPISILFSTLLIAFVIVKLNFFDVIRGAAQTFVDNMEDIMLVLDDELRILTASRSAEQFFDISLAELRGQKVAQVVPEIQPYLTETDVSLGVECPLRLCHENQALDMELRITPVQSSMSDHPKGCLITLRDLSSVMLAEQRLRLAMQASRQGLWDFDMEAGSIYYSPEWKRLLGYKNHELANNPGLASKLTPPDQWRRLSSSVEQAAEAGAQWVETEFKMRHRDGHLVNILARTLLIRNAEGKLIRQVGTHMVMPGSSDIESI</sequence>
<evidence type="ECO:0000256" key="5">
    <source>
        <dbReference type="ARBA" id="ARBA00022777"/>
    </source>
</evidence>
<feature type="transmembrane region" description="Helical" evidence="6">
    <location>
        <begin position="69"/>
        <end position="88"/>
    </location>
</feature>
<dbReference type="Pfam" id="PF16927">
    <property type="entry name" value="HisKA_7TM"/>
    <property type="match status" value="1"/>
</dbReference>
<dbReference type="NCBIfam" id="TIGR00229">
    <property type="entry name" value="sensory_box"/>
    <property type="match status" value="1"/>
</dbReference>
<dbReference type="GO" id="GO:0004673">
    <property type="term" value="F:protein histidine kinase activity"/>
    <property type="evidence" value="ECO:0007669"/>
    <property type="project" value="UniProtKB-EC"/>
</dbReference>
<evidence type="ECO:0000256" key="4">
    <source>
        <dbReference type="ARBA" id="ARBA00022679"/>
    </source>
</evidence>
<dbReference type="KEGG" id="pspi:PS2015_2812"/>
<reference evidence="8 9" key="1">
    <citation type="submission" date="2015-11" db="EMBL/GenBank/DDBJ databases">
        <authorList>
            <person name="Zhang Y."/>
            <person name="Guo Z."/>
        </authorList>
    </citation>
    <scope>NUCLEOTIDE SEQUENCE [LARGE SCALE GENOMIC DNA]</scope>
    <source>
        <strain evidence="8 9">KCTC 32221</strain>
    </source>
</reference>
<feature type="transmembrane region" description="Helical" evidence="6">
    <location>
        <begin position="6"/>
        <end position="26"/>
    </location>
</feature>
<dbReference type="Gene3D" id="3.30.450.20">
    <property type="entry name" value="PAS domain"/>
    <property type="match status" value="2"/>
</dbReference>
<keyword evidence="6" id="KW-1133">Transmembrane helix</keyword>
<feature type="transmembrane region" description="Helical" evidence="6">
    <location>
        <begin position="177"/>
        <end position="199"/>
    </location>
</feature>
<feature type="transmembrane region" description="Helical" evidence="6">
    <location>
        <begin position="100"/>
        <end position="117"/>
    </location>
</feature>
<evidence type="ECO:0000313" key="8">
    <source>
        <dbReference type="EMBL" id="ALO47443.1"/>
    </source>
</evidence>
<name>A0A0S2KH53_9GAMM</name>
<dbReference type="PANTHER" id="PTHR43304:SF1">
    <property type="entry name" value="PAC DOMAIN-CONTAINING PROTEIN"/>
    <property type="match status" value="1"/>
</dbReference>
<dbReference type="InterPro" id="IPR035965">
    <property type="entry name" value="PAS-like_dom_sf"/>
</dbReference>
<evidence type="ECO:0000256" key="6">
    <source>
        <dbReference type="SAM" id="Phobius"/>
    </source>
</evidence>
<dbReference type="PANTHER" id="PTHR43304">
    <property type="entry name" value="PHYTOCHROME-LIKE PROTEIN CPH1"/>
    <property type="match status" value="1"/>
</dbReference>
<feature type="transmembrane region" description="Helical" evidence="6">
    <location>
        <begin position="145"/>
        <end position="165"/>
    </location>
</feature>
<dbReference type="SMART" id="SM00091">
    <property type="entry name" value="PAS"/>
    <property type="match status" value="2"/>
</dbReference>
<dbReference type="STRING" id="1249552.PS2015_2812"/>
<feature type="domain" description="PAS" evidence="7">
    <location>
        <begin position="346"/>
        <end position="418"/>
    </location>
</feature>
<keyword evidence="4" id="KW-0808">Transferase</keyword>
<gene>
    <name evidence="8" type="ORF">PS2015_2812</name>
</gene>
<protein>
    <recommendedName>
        <fullName evidence="2">histidine kinase</fullName>
        <ecNumber evidence="2">2.7.13.3</ecNumber>
    </recommendedName>
</protein>
<feature type="transmembrane region" description="Helical" evidence="6">
    <location>
        <begin position="211"/>
        <end position="230"/>
    </location>
</feature>
<dbReference type="RefSeq" id="WP_058022834.1">
    <property type="nucleotide sequence ID" value="NZ_CP013189.1"/>
</dbReference>
<dbReference type="Proteomes" id="UP000065641">
    <property type="component" value="Chromosome"/>
</dbReference>
<keyword evidence="6" id="KW-0812">Transmembrane</keyword>
<dbReference type="CDD" id="cd00130">
    <property type="entry name" value="PAS"/>
    <property type="match status" value="2"/>
</dbReference>
<dbReference type="SUPFAM" id="SSF55785">
    <property type="entry name" value="PYP-like sensor domain (PAS domain)"/>
    <property type="match status" value="2"/>
</dbReference>
<evidence type="ECO:0000256" key="2">
    <source>
        <dbReference type="ARBA" id="ARBA00012438"/>
    </source>
</evidence>
<keyword evidence="5" id="KW-0418">Kinase</keyword>
<evidence type="ECO:0000256" key="3">
    <source>
        <dbReference type="ARBA" id="ARBA00022553"/>
    </source>
</evidence>
<dbReference type="InterPro" id="IPR013767">
    <property type="entry name" value="PAS_fold"/>
</dbReference>
<feature type="transmembrane region" description="Helical" evidence="6">
    <location>
        <begin position="33"/>
        <end position="49"/>
    </location>
</feature>
<accession>A0A0S2KH53</accession>
<keyword evidence="9" id="KW-1185">Reference proteome</keyword>
<evidence type="ECO:0000313" key="9">
    <source>
        <dbReference type="Proteomes" id="UP000065641"/>
    </source>
</evidence>
<dbReference type="EMBL" id="CP013189">
    <property type="protein sequence ID" value="ALO47443.1"/>
    <property type="molecule type" value="Genomic_DNA"/>
</dbReference>
<dbReference type="InterPro" id="IPR013655">
    <property type="entry name" value="PAS_fold_3"/>
</dbReference>
<dbReference type="InterPro" id="IPR000014">
    <property type="entry name" value="PAS"/>
</dbReference>
<dbReference type="Pfam" id="PF08447">
    <property type="entry name" value="PAS_3"/>
    <property type="match status" value="1"/>
</dbReference>
<dbReference type="Pfam" id="PF00989">
    <property type="entry name" value="PAS"/>
    <property type="match status" value="1"/>
</dbReference>
<dbReference type="InterPro" id="IPR052162">
    <property type="entry name" value="Sensor_kinase/Photoreceptor"/>
</dbReference>
<evidence type="ECO:0000256" key="1">
    <source>
        <dbReference type="ARBA" id="ARBA00000085"/>
    </source>
</evidence>
<dbReference type="PATRIC" id="fig|1249552.3.peg.2838"/>
<organism evidence="8 9">
    <name type="scientific">Pseudohongiella spirulinae</name>
    <dbReference type="NCBI Taxonomy" id="1249552"/>
    <lineage>
        <taxon>Bacteria</taxon>
        <taxon>Pseudomonadati</taxon>
        <taxon>Pseudomonadota</taxon>
        <taxon>Gammaproteobacteria</taxon>
        <taxon>Pseudomonadales</taxon>
        <taxon>Pseudohongiellaceae</taxon>
        <taxon>Pseudohongiella</taxon>
    </lineage>
</organism>
<dbReference type="AlphaFoldDB" id="A0A0S2KH53"/>
<comment type="catalytic activity">
    <reaction evidence="1">
        <text>ATP + protein L-histidine = ADP + protein N-phospho-L-histidine.</text>
        <dbReference type="EC" id="2.7.13.3"/>
    </reaction>
</comment>
<evidence type="ECO:0000259" key="7">
    <source>
        <dbReference type="PROSITE" id="PS50112"/>
    </source>
</evidence>
<dbReference type="EC" id="2.7.13.3" evidence="2"/>
<dbReference type="GO" id="GO:0006355">
    <property type="term" value="P:regulation of DNA-templated transcription"/>
    <property type="evidence" value="ECO:0007669"/>
    <property type="project" value="InterPro"/>
</dbReference>
<proteinExistence type="predicted"/>
<dbReference type="InterPro" id="IPR031621">
    <property type="entry name" value="HisKA_7TM"/>
</dbReference>